<name>A0AAV9ALR7_ACOGR</name>
<sequence>MTRLKQNISEEDPIHSCKVSRLTVRAPEALARMAAQRQLNRVTNSLHDTEIRQCIKAHVKTFKQCLWEVMDVQSTSL</sequence>
<keyword evidence="2" id="KW-1185">Reference proteome</keyword>
<protein>
    <submittedName>
        <fullName evidence="1">Uncharacterized protein</fullName>
    </submittedName>
</protein>
<comment type="caution">
    <text evidence="1">The sequence shown here is derived from an EMBL/GenBank/DDBJ whole genome shotgun (WGS) entry which is preliminary data.</text>
</comment>
<reference evidence="1" key="2">
    <citation type="submission" date="2023-06" db="EMBL/GenBank/DDBJ databases">
        <authorList>
            <person name="Ma L."/>
            <person name="Liu K.-W."/>
            <person name="Li Z."/>
            <person name="Hsiao Y.-Y."/>
            <person name="Qi Y."/>
            <person name="Fu T."/>
            <person name="Tang G."/>
            <person name="Zhang D."/>
            <person name="Sun W.-H."/>
            <person name="Liu D.-K."/>
            <person name="Li Y."/>
            <person name="Chen G.-Z."/>
            <person name="Liu X.-D."/>
            <person name="Liao X.-Y."/>
            <person name="Jiang Y.-T."/>
            <person name="Yu X."/>
            <person name="Hao Y."/>
            <person name="Huang J."/>
            <person name="Zhao X.-W."/>
            <person name="Ke S."/>
            <person name="Chen Y.-Y."/>
            <person name="Wu W.-L."/>
            <person name="Hsu J.-L."/>
            <person name="Lin Y.-F."/>
            <person name="Huang M.-D."/>
            <person name="Li C.-Y."/>
            <person name="Huang L."/>
            <person name="Wang Z.-W."/>
            <person name="Zhao X."/>
            <person name="Zhong W.-Y."/>
            <person name="Peng D.-H."/>
            <person name="Ahmad S."/>
            <person name="Lan S."/>
            <person name="Zhang J.-S."/>
            <person name="Tsai W.-C."/>
            <person name="Van De Peer Y."/>
            <person name="Liu Z.-J."/>
        </authorList>
    </citation>
    <scope>NUCLEOTIDE SEQUENCE</scope>
    <source>
        <strain evidence="1">SCP</strain>
        <tissue evidence="1">Leaves</tissue>
    </source>
</reference>
<evidence type="ECO:0000313" key="2">
    <source>
        <dbReference type="Proteomes" id="UP001179952"/>
    </source>
</evidence>
<dbReference type="Proteomes" id="UP001179952">
    <property type="component" value="Unassembled WGS sequence"/>
</dbReference>
<dbReference type="AlphaFoldDB" id="A0AAV9ALR7"/>
<reference evidence="1" key="1">
    <citation type="journal article" date="2023" name="Nat. Commun.">
        <title>Diploid and tetraploid genomes of Acorus and the evolution of monocots.</title>
        <authorList>
            <person name="Ma L."/>
            <person name="Liu K.W."/>
            <person name="Li Z."/>
            <person name="Hsiao Y.Y."/>
            <person name="Qi Y."/>
            <person name="Fu T."/>
            <person name="Tang G.D."/>
            <person name="Zhang D."/>
            <person name="Sun W.H."/>
            <person name="Liu D.K."/>
            <person name="Li Y."/>
            <person name="Chen G.Z."/>
            <person name="Liu X.D."/>
            <person name="Liao X.Y."/>
            <person name="Jiang Y.T."/>
            <person name="Yu X."/>
            <person name="Hao Y."/>
            <person name="Huang J."/>
            <person name="Zhao X.W."/>
            <person name="Ke S."/>
            <person name="Chen Y.Y."/>
            <person name="Wu W.L."/>
            <person name="Hsu J.L."/>
            <person name="Lin Y.F."/>
            <person name="Huang M.D."/>
            <person name="Li C.Y."/>
            <person name="Huang L."/>
            <person name="Wang Z.W."/>
            <person name="Zhao X."/>
            <person name="Zhong W.Y."/>
            <person name="Peng D.H."/>
            <person name="Ahmad S."/>
            <person name="Lan S."/>
            <person name="Zhang J.S."/>
            <person name="Tsai W.C."/>
            <person name="Van de Peer Y."/>
            <person name="Liu Z.J."/>
        </authorList>
    </citation>
    <scope>NUCLEOTIDE SEQUENCE</scope>
    <source>
        <strain evidence="1">SCP</strain>
    </source>
</reference>
<dbReference type="EMBL" id="JAUJYN010000008">
    <property type="protein sequence ID" value="KAK1265288.1"/>
    <property type="molecule type" value="Genomic_DNA"/>
</dbReference>
<evidence type="ECO:0000313" key="1">
    <source>
        <dbReference type="EMBL" id="KAK1265288.1"/>
    </source>
</evidence>
<gene>
    <name evidence="1" type="ORF">QJS04_geneDACA011338</name>
</gene>
<organism evidence="1 2">
    <name type="scientific">Acorus gramineus</name>
    <name type="common">Dwarf sweet flag</name>
    <dbReference type="NCBI Taxonomy" id="55184"/>
    <lineage>
        <taxon>Eukaryota</taxon>
        <taxon>Viridiplantae</taxon>
        <taxon>Streptophyta</taxon>
        <taxon>Embryophyta</taxon>
        <taxon>Tracheophyta</taxon>
        <taxon>Spermatophyta</taxon>
        <taxon>Magnoliopsida</taxon>
        <taxon>Liliopsida</taxon>
        <taxon>Acoraceae</taxon>
        <taxon>Acorus</taxon>
    </lineage>
</organism>
<accession>A0AAV9ALR7</accession>
<proteinExistence type="predicted"/>